<name>A0A7S3HEZ6_9STRA</name>
<evidence type="ECO:0000313" key="4">
    <source>
        <dbReference type="EMBL" id="CAE0292999.1"/>
    </source>
</evidence>
<dbReference type="Gene3D" id="2.10.25.10">
    <property type="entry name" value="Laminin"/>
    <property type="match status" value="1"/>
</dbReference>
<feature type="domain" description="EGF-like" evidence="2 3">
    <location>
        <begin position="56"/>
        <end position="67"/>
    </location>
</feature>
<evidence type="ECO:0000256" key="1">
    <source>
        <dbReference type="SAM" id="Phobius"/>
    </source>
</evidence>
<sequence length="119" mass="12168">MLSMSEMTSSCSAAPLASMVEVLSFGGGTGKVEDQNTKACAGGGCNSQGVCQSGVCFCKPGFYGVTCAAIKARAENTIGIAHASVMAASGFGSAFIATLSITKWMAARKHRQDIMTFPV</sequence>
<dbReference type="InterPro" id="IPR000742">
    <property type="entry name" value="EGF"/>
</dbReference>
<reference evidence="4" key="1">
    <citation type="submission" date="2021-01" db="EMBL/GenBank/DDBJ databases">
        <authorList>
            <person name="Corre E."/>
            <person name="Pelletier E."/>
            <person name="Niang G."/>
            <person name="Scheremetjew M."/>
            <person name="Finn R."/>
            <person name="Kale V."/>
            <person name="Holt S."/>
            <person name="Cochrane G."/>
            <person name="Meng A."/>
            <person name="Brown T."/>
            <person name="Cohen L."/>
        </authorList>
    </citation>
    <scope>NUCLEOTIDE SEQUENCE</scope>
    <source>
        <strain evidence="4">CCAP 955/1</strain>
    </source>
</reference>
<dbReference type="AlphaFoldDB" id="A0A7S3HEZ6"/>
<keyword evidence="1" id="KW-1133">Transmembrane helix</keyword>
<gene>
    <name evidence="4" type="ORF">SELO1098_LOCUS21849</name>
</gene>
<accession>A0A7S3HEZ6</accession>
<dbReference type="PROSITE" id="PS00022">
    <property type="entry name" value="EGF_1"/>
    <property type="match status" value="1"/>
</dbReference>
<evidence type="ECO:0000259" key="2">
    <source>
        <dbReference type="PROSITE" id="PS00022"/>
    </source>
</evidence>
<dbReference type="PROSITE" id="PS01186">
    <property type="entry name" value="EGF_2"/>
    <property type="match status" value="1"/>
</dbReference>
<keyword evidence="1" id="KW-0812">Transmembrane</keyword>
<feature type="transmembrane region" description="Helical" evidence="1">
    <location>
        <begin position="80"/>
        <end position="101"/>
    </location>
</feature>
<dbReference type="EMBL" id="HBIC01042613">
    <property type="protein sequence ID" value="CAE0292999.1"/>
    <property type="molecule type" value="Transcribed_RNA"/>
</dbReference>
<protein>
    <recommendedName>
        <fullName evidence="2 3">EGF-like domain-containing protein</fullName>
    </recommendedName>
</protein>
<organism evidence="4">
    <name type="scientific">Spumella elongata</name>
    <dbReference type="NCBI Taxonomy" id="89044"/>
    <lineage>
        <taxon>Eukaryota</taxon>
        <taxon>Sar</taxon>
        <taxon>Stramenopiles</taxon>
        <taxon>Ochrophyta</taxon>
        <taxon>Chrysophyceae</taxon>
        <taxon>Chromulinales</taxon>
        <taxon>Chromulinaceae</taxon>
        <taxon>Spumella</taxon>
    </lineage>
</organism>
<keyword evidence="1" id="KW-0472">Membrane</keyword>
<evidence type="ECO:0000259" key="3">
    <source>
        <dbReference type="PROSITE" id="PS01186"/>
    </source>
</evidence>
<proteinExistence type="predicted"/>